<dbReference type="SMART" id="SM00347">
    <property type="entry name" value="HTH_MARR"/>
    <property type="match status" value="1"/>
</dbReference>
<keyword evidence="6" id="KW-1185">Reference proteome</keyword>
<dbReference type="AlphaFoldDB" id="A0A976X546"/>
<reference evidence="5" key="1">
    <citation type="journal article" date="2022" name="Int. J. Syst. Evol. Microbiol.">
        <title>Apilactobacillus apisilvae sp. nov., Nicolia spurrieriana gen. nov. sp. nov., Bombilactobacillus folatiphilus sp. nov. and Bombilactobacillus thymidiniphilus sp. nov., four new lactic acid bacterial isolates from stingless bees Tetragonula carbonaria and Austroplebeia australis.</title>
        <authorList>
            <person name="Oliphant S.A."/>
            <person name="Watson-Haigh N.S."/>
            <person name="Sumby K.M."/>
            <person name="Gardner J."/>
            <person name="Groom S."/>
            <person name="Jiranek V."/>
        </authorList>
    </citation>
    <scope>NUCLEOTIDE SEQUENCE</scope>
    <source>
        <strain evidence="5">SGEP1_A5</strain>
    </source>
</reference>
<dbReference type="EMBL" id="CP093360">
    <property type="protein sequence ID" value="UQS86162.1"/>
    <property type="molecule type" value="Genomic_DNA"/>
</dbReference>
<dbReference type="PANTHER" id="PTHR42756">
    <property type="entry name" value="TRANSCRIPTIONAL REGULATOR, MARR"/>
    <property type="match status" value="1"/>
</dbReference>
<dbReference type="GO" id="GO:0003677">
    <property type="term" value="F:DNA binding"/>
    <property type="evidence" value="ECO:0007669"/>
    <property type="project" value="UniProtKB-KW"/>
</dbReference>
<organism evidence="5 6">
    <name type="scientific">Nicoliella spurrieriana</name>
    <dbReference type="NCBI Taxonomy" id="2925830"/>
    <lineage>
        <taxon>Bacteria</taxon>
        <taxon>Bacillati</taxon>
        <taxon>Bacillota</taxon>
        <taxon>Bacilli</taxon>
        <taxon>Lactobacillales</taxon>
        <taxon>Lactobacillaceae</taxon>
        <taxon>Nicoliella</taxon>
    </lineage>
</organism>
<keyword evidence="1" id="KW-0805">Transcription regulation</keyword>
<name>A0A976X546_9LACO</name>
<proteinExistence type="predicted"/>
<feature type="domain" description="HTH marR-type" evidence="4">
    <location>
        <begin position="1"/>
        <end position="134"/>
    </location>
</feature>
<dbReference type="InterPro" id="IPR036390">
    <property type="entry name" value="WH_DNA-bd_sf"/>
</dbReference>
<dbReference type="Pfam" id="PF01047">
    <property type="entry name" value="MarR"/>
    <property type="match status" value="1"/>
</dbReference>
<protein>
    <submittedName>
        <fullName evidence="5">MarR family transcriptional regulator</fullName>
    </submittedName>
</protein>
<evidence type="ECO:0000256" key="1">
    <source>
        <dbReference type="ARBA" id="ARBA00023015"/>
    </source>
</evidence>
<dbReference type="RefSeq" id="WP_260115969.1">
    <property type="nucleotide sequence ID" value="NZ_CP093360.1"/>
</dbReference>
<gene>
    <name evidence="5" type="ORF">MOO44_00530</name>
</gene>
<keyword evidence="2" id="KW-0238">DNA-binding</keyword>
<dbReference type="SUPFAM" id="SSF46785">
    <property type="entry name" value="Winged helix' DNA-binding domain"/>
    <property type="match status" value="1"/>
</dbReference>
<evidence type="ECO:0000259" key="4">
    <source>
        <dbReference type="PROSITE" id="PS50995"/>
    </source>
</evidence>
<evidence type="ECO:0000313" key="5">
    <source>
        <dbReference type="EMBL" id="UQS86162.1"/>
    </source>
</evidence>
<dbReference type="KEGG" id="lbe:MOO44_00530"/>
<keyword evidence="5" id="KW-0614">Plasmid</keyword>
<dbReference type="GO" id="GO:0003700">
    <property type="term" value="F:DNA-binding transcription factor activity"/>
    <property type="evidence" value="ECO:0007669"/>
    <property type="project" value="InterPro"/>
</dbReference>
<accession>A0A976X546</accession>
<dbReference type="Gene3D" id="1.10.10.10">
    <property type="entry name" value="Winged helix-like DNA-binding domain superfamily/Winged helix DNA-binding domain"/>
    <property type="match status" value="1"/>
</dbReference>
<dbReference type="PROSITE" id="PS50995">
    <property type="entry name" value="HTH_MARR_2"/>
    <property type="match status" value="1"/>
</dbReference>
<dbReference type="InterPro" id="IPR036388">
    <property type="entry name" value="WH-like_DNA-bd_sf"/>
</dbReference>
<evidence type="ECO:0000256" key="2">
    <source>
        <dbReference type="ARBA" id="ARBA00023125"/>
    </source>
</evidence>
<dbReference type="Proteomes" id="UP000831181">
    <property type="component" value="Plasmid p1unnamed"/>
</dbReference>
<evidence type="ECO:0000313" key="6">
    <source>
        <dbReference type="Proteomes" id="UP000831181"/>
    </source>
</evidence>
<dbReference type="InterPro" id="IPR000835">
    <property type="entry name" value="HTH_MarR-typ"/>
</dbReference>
<dbReference type="PANTHER" id="PTHR42756:SF1">
    <property type="entry name" value="TRANSCRIPTIONAL REPRESSOR OF EMRAB OPERON"/>
    <property type="match status" value="1"/>
</dbReference>
<evidence type="ECO:0000256" key="3">
    <source>
        <dbReference type="ARBA" id="ARBA00023163"/>
    </source>
</evidence>
<keyword evidence="3" id="KW-0804">Transcription</keyword>
<sequence length="142" mass="16231">MKDLGYLAQDISILHRQYYKDTGKQFEQLDLNPTAACILLTINDHRHINQSQIARELVLDKGMVARQIKKLDQNGWVVKQPRPGKALEVSLTESGQQLLIKVQMIRRNWWAERFAQTGIKADSPIIPSIERVVETIIGENKG</sequence>
<geneLocation type="plasmid" evidence="5 6">
    <name>p1unnamed</name>
</geneLocation>